<dbReference type="InParanoid" id="G9MJT7"/>
<feature type="region of interest" description="Disordered" evidence="1">
    <location>
        <begin position="704"/>
        <end position="723"/>
    </location>
</feature>
<evidence type="ECO:0000313" key="2">
    <source>
        <dbReference type="EMBL" id="EHK25748.1"/>
    </source>
</evidence>
<evidence type="ECO:0000313" key="3">
    <source>
        <dbReference type="Proteomes" id="UP000007115"/>
    </source>
</evidence>
<sequence>MKSKSRPHHRSIRHSQFRDNTVIHQGDSHIHLPVRPARALTHFIPYPRNEDFINRSDIVGKLDELLPPSSDFHSAALCGLGGSGKTQIALDYIYRRCGTHSVFWVHADTKATILHDYKLIARKFGGIDEKLDDEGLFTAVCNRIEEEPEWLLVLDNADDLSLFGVGMSSNSSKSLPNIIPRGPKGLVLWTTRDKRIMGTLVGTFRAVEVGDMSLDEAKILLSIAAATTPDRATSEDVKNINKLLESLQYHALAISQAGAYMRRTSTSVREYITMLAQKKKRQRILEKSEFDRHRKFGAPNSILETWSISIKRIRQESELAYNLFHTIAYFDNQKFSGELVELAGIESGFDWEGETDELEEAITRLKEFSLIYQREKEYGHRMYEMHKLVQEAARYRLRMEKPSENSPTTRRTTYMSEDLHESGEAQVIGDDYLAHALQVVESMELCGEGAATMNKLSAISDLLGDLNEWKEKERLDERILTMRQKSLGVEHPDTLKTMAAIAITNFGQAFADRDPATLRFDVFYKWSNSEYYIEKAYEIGTEVLTLRQKALGPTHPDTIASWRIIVEVQCGQGRYGAATKIAQKILGIQRRVHGKTHPNTLAAMEDLAYVYYIHGRDKKALHIREKILKLQKERAGGKNLATMLAMYNLAISWNQCGRHRDALTLMNECYKLQEDVFGFFHRMGLGCSWYIGEWEDELTESDVQDVTHNSDGRSEEMAGVAMA</sequence>
<gene>
    <name evidence="2" type="ORF">TRIVIDRAFT_33293</name>
</gene>
<proteinExistence type="predicted"/>
<dbReference type="GeneID" id="25793182"/>
<dbReference type="InterPro" id="IPR027417">
    <property type="entry name" value="P-loop_NTPase"/>
</dbReference>
<dbReference type="SUPFAM" id="SSF52540">
    <property type="entry name" value="P-loop containing nucleoside triphosphate hydrolases"/>
    <property type="match status" value="1"/>
</dbReference>
<dbReference type="OMA" id="WSISIKR"/>
<name>G9MJT7_HYPVG</name>
<dbReference type="eggNOG" id="KOG1840">
    <property type="taxonomic scope" value="Eukaryota"/>
</dbReference>
<dbReference type="VEuPathDB" id="FungiDB:TRIVIDRAFT_33293"/>
<dbReference type="Gene3D" id="1.25.40.10">
    <property type="entry name" value="Tetratricopeptide repeat domain"/>
    <property type="match status" value="2"/>
</dbReference>
<dbReference type="HOGENOM" id="CLU_000288_125_8_1"/>
<dbReference type="EMBL" id="ABDF02000003">
    <property type="protein sequence ID" value="EHK25748.1"/>
    <property type="molecule type" value="Genomic_DNA"/>
</dbReference>
<protein>
    <recommendedName>
        <fullName evidence="4">NB-ARC domain-containing protein</fullName>
    </recommendedName>
</protein>
<dbReference type="Pfam" id="PF13424">
    <property type="entry name" value="TPR_12"/>
    <property type="match status" value="1"/>
</dbReference>
<comment type="caution">
    <text evidence="2">The sequence shown here is derived from an EMBL/GenBank/DDBJ whole genome shotgun (WGS) entry which is preliminary data.</text>
</comment>
<dbReference type="AlphaFoldDB" id="G9MJT7"/>
<dbReference type="InterPro" id="IPR053137">
    <property type="entry name" value="NLR-like"/>
</dbReference>
<dbReference type="InterPro" id="IPR011990">
    <property type="entry name" value="TPR-like_helical_dom_sf"/>
</dbReference>
<dbReference type="PANTHER" id="PTHR46082">
    <property type="entry name" value="ATP/GTP-BINDING PROTEIN-RELATED"/>
    <property type="match status" value="1"/>
</dbReference>
<dbReference type="Gene3D" id="3.40.50.300">
    <property type="entry name" value="P-loop containing nucleotide triphosphate hydrolases"/>
    <property type="match status" value="1"/>
</dbReference>
<dbReference type="Pfam" id="PF13374">
    <property type="entry name" value="TPR_10"/>
    <property type="match status" value="2"/>
</dbReference>
<evidence type="ECO:0000256" key="1">
    <source>
        <dbReference type="SAM" id="MobiDB-lite"/>
    </source>
</evidence>
<evidence type="ECO:0008006" key="4">
    <source>
        <dbReference type="Google" id="ProtNLM"/>
    </source>
</evidence>
<organism evidence="2 3">
    <name type="scientific">Hypocrea virens (strain Gv29-8 / FGSC 10586)</name>
    <name type="common">Gliocladium virens</name>
    <name type="synonym">Trichoderma virens</name>
    <dbReference type="NCBI Taxonomy" id="413071"/>
    <lineage>
        <taxon>Eukaryota</taxon>
        <taxon>Fungi</taxon>
        <taxon>Dikarya</taxon>
        <taxon>Ascomycota</taxon>
        <taxon>Pezizomycotina</taxon>
        <taxon>Sordariomycetes</taxon>
        <taxon>Hypocreomycetidae</taxon>
        <taxon>Hypocreales</taxon>
        <taxon>Hypocreaceae</taxon>
        <taxon>Trichoderma</taxon>
    </lineage>
</organism>
<accession>G9MJT7</accession>
<keyword evidence="3" id="KW-1185">Reference proteome</keyword>
<reference evidence="2 3" key="1">
    <citation type="journal article" date="2011" name="Genome Biol.">
        <title>Comparative genome sequence analysis underscores mycoparasitism as the ancestral life style of Trichoderma.</title>
        <authorList>
            <person name="Kubicek C.P."/>
            <person name="Herrera-Estrella A."/>
            <person name="Seidl-Seiboth V."/>
            <person name="Martinez D.A."/>
            <person name="Druzhinina I.S."/>
            <person name="Thon M."/>
            <person name="Zeilinger S."/>
            <person name="Casas-Flores S."/>
            <person name="Horwitz B.A."/>
            <person name="Mukherjee P.K."/>
            <person name="Mukherjee M."/>
            <person name="Kredics L."/>
            <person name="Alcaraz L.D."/>
            <person name="Aerts A."/>
            <person name="Antal Z."/>
            <person name="Atanasova L."/>
            <person name="Cervantes-Badillo M.G."/>
            <person name="Challacombe J."/>
            <person name="Chertkov O."/>
            <person name="McCluskey K."/>
            <person name="Coulpier F."/>
            <person name="Deshpande N."/>
            <person name="von Doehren H."/>
            <person name="Ebbole D.J."/>
            <person name="Esquivel-Naranjo E.U."/>
            <person name="Fekete E."/>
            <person name="Flipphi M."/>
            <person name="Glaser F."/>
            <person name="Gomez-Rodriguez E.Y."/>
            <person name="Gruber S."/>
            <person name="Han C."/>
            <person name="Henrissat B."/>
            <person name="Hermosa R."/>
            <person name="Hernandez-Onate M."/>
            <person name="Karaffa L."/>
            <person name="Kosti I."/>
            <person name="Le Crom S."/>
            <person name="Lindquist E."/>
            <person name="Lucas S."/>
            <person name="Luebeck M."/>
            <person name="Luebeck P.S."/>
            <person name="Margeot A."/>
            <person name="Metz B."/>
            <person name="Misra M."/>
            <person name="Nevalainen H."/>
            <person name="Omann M."/>
            <person name="Packer N."/>
            <person name="Perrone G."/>
            <person name="Uresti-Rivera E.E."/>
            <person name="Salamov A."/>
            <person name="Schmoll M."/>
            <person name="Seiboth B."/>
            <person name="Shapiro H."/>
            <person name="Sukno S."/>
            <person name="Tamayo-Ramos J.A."/>
            <person name="Tisch D."/>
            <person name="Wiest A."/>
            <person name="Wilkinson H.H."/>
            <person name="Zhang M."/>
            <person name="Coutinho P.M."/>
            <person name="Kenerley C.M."/>
            <person name="Monte E."/>
            <person name="Baker S.E."/>
            <person name="Grigoriev I.V."/>
        </authorList>
    </citation>
    <scope>NUCLEOTIDE SEQUENCE [LARGE SCALE GENOMIC DNA]</scope>
    <source>
        <strain evidence="3">Gv29-8 / FGSC 10586</strain>
    </source>
</reference>
<dbReference type="RefSeq" id="XP_013959948.1">
    <property type="nucleotide sequence ID" value="XM_014104473.1"/>
</dbReference>
<dbReference type="STRING" id="413071.G9MJT7"/>
<dbReference type="OrthoDB" id="1658288at2759"/>
<dbReference type="SUPFAM" id="SSF48452">
    <property type="entry name" value="TPR-like"/>
    <property type="match status" value="1"/>
</dbReference>
<dbReference type="PANTHER" id="PTHR46082:SF6">
    <property type="entry name" value="AAA+ ATPASE DOMAIN-CONTAINING PROTEIN-RELATED"/>
    <property type="match status" value="1"/>
</dbReference>
<dbReference type="Proteomes" id="UP000007115">
    <property type="component" value="Unassembled WGS sequence"/>
</dbReference>